<dbReference type="Proteomes" id="UP000267027">
    <property type="component" value="Unassembled WGS sequence"/>
</dbReference>
<accession>A0A0R3PBM7</accession>
<dbReference type="WBParaSite" id="ACOC_0000111401-mRNA-1">
    <property type="protein sequence ID" value="ACOC_0000111401-mRNA-1"/>
    <property type="gene ID" value="ACOC_0000111401"/>
</dbReference>
<organism evidence="3">
    <name type="scientific">Angiostrongylus costaricensis</name>
    <name type="common">Nematode worm</name>
    <dbReference type="NCBI Taxonomy" id="334426"/>
    <lineage>
        <taxon>Eukaryota</taxon>
        <taxon>Metazoa</taxon>
        <taxon>Ecdysozoa</taxon>
        <taxon>Nematoda</taxon>
        <taxon>Chromadorea</taxon>
        <taxon>Rhabditida</taxon>
        <taxon>Rhabditina</taxon>
        <taxon>Rhabditomorpha</taxon>
        <taxon>Strongyloidea</taxon>
        <taxon>Metastrongylidae</taxon>
        <taxon>Angiostrongylus</taxon>
    </lineage>
</organism>
<dbReference type="AlphaFoldDB" id="A0A0R3PBM7"/>
<gene>
    <name evidence="1" type="ORF">ACOC_LOCUS1115</name>
</gene>
<evidence type="ECO:0000313" key="1">
    <source>
        <dbReference type="EMBL" id="VDM52700.1"/>
    </source>
</evidence>
<sequence length="71" mass="8400">MTPEKDSFSEHETVEKSAASAFLQREFGYEHRFVRTINKHKPTFAIEEMCINTGFQNLRRPYTDIETMTKK</sequence>
<reference evidence="1 2" key="2">
    <citation type="submission" date="2018-11" db="EMBL/GenBank/DDBJ databases">
        <authorList>
            <consortium name="Pathogen Informatics"/>
        </authorList>
    </citation>
    <scope>NUCLEOTIDE SEQUENCE [LARGE SCALE GENOMIC DNA]</scope>
    <source>
        <strain evidence="1 2">Costa Rica</strain>
    </source>
</reference>
<reference evidence="3" key="1">
    <citation type="submission" date="2017-02" db="UniProtKB">
        <authorList>
            <consortium name="WormBaseParasite"/>
        </authorList>
    </citation>
    <scope>IDENTIFICATION</scope>
</reference>
<protein>
    <submittedName>
        <fullName evidence="3">Transposase</fullName>
    </submittedName>
</protein>
<name>A0A0R3PBM7_ANGCS</name>
<evidence type="ECO:0000313" key="3">
    <source>
        <dbReference type="WBParaSite" id="ACOC_0000111401-mRNA-1"/>
    </source>
</evidence>
<dbReference type="EMBL" id="UYYA01000148">
    <property type="protein sequence ID" value="VDM52700.1"/>
    <property type="molecule type" value="Genomic_DNA"/>
</dbReference>
<keyword evidence="2" id="KW-1185">Reference proteome</keyword>
<evidence type="ECO:0000313" key="2">
    <source>
        <dbReference type="Proteomes" id="UP000267027"/>
    </source>
</evidence>
<proteinExistence type="predicted"/>